<keyword evidence="6" id="KW-1185">Reference proteome</keyword>
<proteinExistence type="inferred from homology"/>
<evidence type="ECO:0000313" key="6">
    <source>
        <dbReference type="Proteomes" id="UP000430272"/>
    </source>
</evidence>
<dbReference type="InterPro" id="IPR003362">
    <property type="entry name" value="Bact_transf"/>
</dbReference>
<feature type="transmembrane region" description="Helical" evidence="3">
    <location>
        <begin position="243"/>
        <end position="266"/>
    </location>
</feature>
<sequence length="432" mass="48572">MWSCRVDFLLTGVQPLRPIFWARIRFQATIGIVLAAVLPAIGGILFYGIGTADIGLRNTLIGTSIAIVIGAWLTRNVATYPGSEALASALSSFSLAFGVLLIAFVLGRISYNRTTLLLGYSLTLGWFFLVGALVQRRQQLHIGILPFGDMGQLPKFPHVTWRVLESPEASTAGLDAIAADLRIDLPSEWDRKLADYALANMPVYHVKHLMESLTGMVELEHLSENSFGSLTPRHDYMILKRSIDWLVALAMGVLLFPFLLLVGLLVRLDSPGPALFRQERIGYQGRPFTVYKFRTMKISASNPSAVRDLAITRDRDNRITPIGRFLRKSRIDELPQILNVLKGEMSWIGPRPEASVLSQWYEAEIPFYRYRHVIRPGIAGWAQVCQGHVADVDDVRSKLHYDFYYIKQYSPWIDLLIVVRTIRTIITGFGAR</sequence>
<evidence type="ECO:0000313" key="5">
    <source>
        <dbReference type="EMBL" id="MXO54680.1"/>
    </source>
</evidence>
<evidence type="ECO:0000259" key="4">
    <source>
        <dbReference type="Pfam" id="PF02397"/>
    </source>
</evidence>
<gene>
    <name evidence="5" type="ORF">GRI47_11780</name>
</gene>
<reference evidence="5 6" key="1">
    <citation type="submission" date="2019-12" db="EMBL/GenBank/DDBJ databases">
        <title>Genomic-based taxomic classification of the family Erythrobacteraceae.</title>
        <authorList>
            <person name="Xu L."/>
        </authorList>
    </citation>
    <scope>NUCLEOTIDE SEQUENCE [LARGE SCALE GENOMIC DNA]</scope>
    <source>
        <strain evidence="5 6">JCM 17468</strain>
    </source>
</reference>
<feature type="transmembrane region" description="Helical" evidence="3">
    <location>
        <begin position="117"/>
        <end position="134"/>
    </location>
</feature>
<keyword evidence="3" id="KW-0472">Membrane</keyword>
<dbReference type="PANTHER" id="PTHR30576">
    <property type="entry name" value="COLANIC BIOSYNTHESIS UDP-GLUCOSE LIPID CARRIER TRANSFERASE"/>
    <property type="match status" value="1"/>
</dbReference>
<name>A0A844Y7P9_9SPHN</name>
<feature type="transmembrane region" description="Helical" evidence="3">
    <location>
        <begin position="85"/>
        <end position="111"/>
    </location>
</feature>
<evidence type="ECO:0000256" key="2">
    <source>
        <dbReference type="ARBA" id="ARBA00023169"/>
    </source>
</evidence>
<dbReference type="GO" id="GO:0016780">
    <property type="term" value="F:phosphotransferase activity, for other substituted phosphate groups"/>
    <property type="evidence" value="ECO:0007669"/>
    <property type="project" value="TreeGrafter"/>
</dbReference>
<dbReference type="OrthoDB" id="9808602at2"/>
<evidence type="ECO:0000256" key="3">
    <source>
        <dbReference type="SAM" id="Phobius"/>
    </source>
</evidence>
<keyword evidence="5" id="KW-0808">Transferase</keyword>
<protein>
    <submittedName>
        <fullName evidence="5">Polyprenyl glycosylphosphotransferase</fullName>
    </submittedName>
</protein>
<feature type="domain" description="Bacterial sugar transferase" evidence="4">
    <location>
        <begin position="240"/>
        <end position="426"/>
    </location>
</feature>
<comment type="caution">
    <text evidence="5">The sequence shown here is derived from an EMBL/GenBank/DDBJ whole genome shotgun (WGS) entry which is preliminary data.</text>
</comment>
<feature type="transmembrane region" description="Helical" evidence="3">
    <location>
        <begin position="26"/>
        <end position="49"/>
    </location>
</feature>
<organism evidence="5 6">
    <name type="scientific">Qipengyuania pelagi</name>
    <dbReference type="NCBI Taxonomy" id="994320"/>
    <lineage>
        <taxon>Bacteria</taxon>
        <taxon>Pseudomonadati</taxon>
        <taxon>Pseudomonadota</taxon>
        <taxon>Alphaproteobacteria</taxon>
        <taxon>Sphingomonadales</taxon>
        <taxon>Erythrobacteraceae</taxon>
        <taxon>Qipengyuania</taxon>
    </lineage>
</organism>
<dbReference type="EMBL" id="WTYD01000002">
    <property type="protein sequence ID" value="MXO54680.1"/>
    <property type="molecule type" value="Genomic_DNA"/>
</dbReference>
<keyword evidence="3" id="KW-0812">Transmembrane</keyword>
<keyword evidence="2" id="KW-0270">Exopolysaccharide synthesis</keyword>
<comment type="similarity">
    <text evidence="1">Belongs to the bacterial sugar transferase family.</text>
</comment>
<dbReference type="GO" id="GO:0000271">
    <property type="term" value="P:polysaccharide biosynthetic process"/>
    <property type="evidence" value="ECO:0007669"/>
    <property type="project" value="UniProtKB-KW"/>
</dbReference>
<feature type="transmembrane region" description="Helical" evidence="3">
    <location>
        <begin position="55"/>
        <end position="73"/>
    </location>
</feature>
<dbReference type="Pfam" id="PF02397">
    <property type="entry name" value="Bac_transf"/>
    <property type="match status" value="1"/>
</dbReference>
<evidence type="ECO:0000256" key="1">
    <source>
        <dbReference type="ARBA" id="ARBA00006464"/>
    </source>
</evidence>
<dbReference type="AlphaFoldDB" id="A0A844Y7P9"/>
<accession>A0A844Y7P9</accession>
<dbReference type="Proteomes" id="UP000430272">
    <property type="component" value="Unassembled WGS sequence"/>
</dbReference>
<dbReference type="PANTHER" id="PTHR30576:SF0">
    <property type="entry name" value="UNDECAPRENYL-PHOSPHATE N-ACETYLGALACTOSAMINYL 1-PHOSPHATE TRANSFERASE-RELATED"/>
    <property type="match status" value="1"/>
</dbReference>
<keyword evidence="3" id="KW-1133">Transmembrane helix</keyword>